<dbReference type="CDD" id="cd06588">
    <property type="entry name" value="PhnB_like"/>
    <property type="match status" value="1"/>
</dbReference>
<evidence type="ECO:0000313" key="3">
    <source>
        <dbReference type="Proteomes" id="UP000620046"/>
    </source>
</evidence>
<protein>
    <submittedName>
        <fullName evidence="2">VOC family protein</fullName>
    </submittedName>
</protein>
<organism evidence="2 3">
    <name type="scientific">Dyella nitratireducens</name>
    <dbReference type="NCBI Taxonomy" id="1849580"/>
    <lineage>
        <taxon>Bacteria</taxon>
        <taxon>Pseudomonadati</taxon>
        <taxon>Pseudomonadota</taxon>
        <taxon>Gammaproteobacteria</taxon>
        <taxon>Lysobacterales</taxon>
        <taxon>Rhodanobacteraceae</taxon>
        <taxon>Dyella</taxon>
    </lineage>
</organism>
<accession>A0ABQ1GPR5</accession>
<evidence type="ECO:0000259" key="1">
    <source>
        <dbReference type="Pfam" id="PF06983"/>
    </source>
</evidence>
<dbReference type="PANTHER" id="PTHR33990">
    <property type="entry name" value="PROTEIN YJDN-RELATED"/>
    <property type="match status" value="1"/>
</dbReference>
<dbReference type="Pfam" id="PF06983">
    <property type="entry name" value="3-dmu-9_3-mt"/>
    <property type="match status" value="1"/>
</dbReference>
<dbReference type="EMBL" id="BMJA01000005">
    <property type="protein sequence ID" value="GGA47987.1"/>
    <property type="molecule type" value="Genomic_DNA"/>
</dbReference>
<name>A0ABQ1GPR5_9GAMM</name>
<keyword evidence="3" id="KW-1185">Reference proteome</keyword>
<evidence type="ECO:0000313" key="2">
    <source>
        <dbReference type="EMBL" id="GGA47987.1"/>
    </source>
</evidence>
<comment type="caution">
    <text evidence="2">The sequence shown here is derived from an EMBL/GenBank/DDBJ whole genome shotgun (WGS) entry which is preliminary data.</text>
</comment>
<feature type="domain" description="PhnB-like" evidence="1">
    <location>
        <begin position="4"/>
        <end position="132"/>
    </location>
</feature>
<dbReference type="SUPFAM" id="SSF54593">
    <property type="entry name" value="Glyoxalase/Bleomycin resistance protein/Dihydroxybiphenyl dioxygenase"/>
    <property type="match status" value="1"/>
</dbReference>
<dbReference type="PANTHER" id="PTHR33990:SF1">
    <property type="entry name" value="PROTEIN YJDN"/>
    <property type="match status" value="1"/>
</dbReference>
<reference evidence="3" key="1">
    <citation type="journal article" date="2019" name="Int. J. Syst. Evol. Microbiol.">
        <title>The Global Catalogue of Microorganisms (GCM) 10K type strain sequencing project: providing services to taxonomists for standard genome sequencing and annotation.</title>
        <authorList>
            <consortium name="The Broad Institute Genomics Platform"/>
            <consortium name="The Broad Institute Genome Sequencing Center for Infectious Disease"/>
            <person name="Wu L."/>
            <person name="Ma J."/>
        </authorList>
    </citation>
    <scope>NUCLEOTIDE SEQUENCE [LARGE SCALE GENOMIC DNA]</scope>
    <source>
        <strain evidence="3">CGMCC 1.15439</strain>
    </source>
</reference>
<dbReference type="InterPro" id="IPR028973">
    <property type="entry name" value="PhnB-like"/>
</dbReference>
<dbReference type="RefSeq" id="WP_188797380.1">
    <property type="nucleotide sequence ID" value="NZ_BMJA01000005.1"/>
</dbReference>
<sequence length="137" mass="15224">MYVQPYLFFNGRCEEAIHYYEKHLGAKVNAKMRYKEAPPSDGPGANANGEHIMYSNVTIGDTVLMASDDCVNKETKFQGFSLSLTVNSNAEAERAFAALADGGQVHMPLSQTFFSPYFGMVVDRFGISWMVIIPPQE</sequence>
<dbReference type="Proteomes" id="UP000620046">
    <property type="component" value="Unassembled WGS sequence"/>
</dbReference>
<dbReference type="Gene3D" id="3.10.180.10">
    <property type="entry name" value="2,3-Dihydroxybiphenyl 1,2-Dioxygenase, domain 1"/>
    <property type="match status" value="1"/>
</dbReference>
<gene>
    <name evidence="2" type="ORF">GCM10010981_41470</name>
</gene>
<proteinExistence type="predicted"/>
<dbReference type="InterPro" id="IPR029068">
    <property type="entry name" value="Glyas_Bleomycin-R_OHBP_Dase"/>
</dbReference>